<evidence type="ECO:0000313" key="9">
    <source>
        <dbReference type="Proteomes" id="UP000183138"/>
    </source>
</evidence>
<dbReference type="InterPro" id="IPR021131">
    <property type="entry name" value="Ribosomal_uL15/eL18"/>
</dbReference>
<keyword evidence="3 5" id="KW-0687">Ribonucleoprotein</keyword>
<proteinExistence type="inferred from homology"/>
<feature type="region of interest" description="Disordered" evidence="6">
    <location>
        <begin position="1"/>
        <end position="33"/>
    </location>
</feature>
<keyword evidence="5" id="KW-0694">RNA-binding</keyword>
<comment type="subunit">
    <text evidence="5">Part of the 50S ribosomal subunit.</text>
</comment>
<evidence type="ECO:0000256" key="6">
    <source>
        <dbReference type="SAM" id="MobiDB-lite"/>
    </source>
</evidence>
<comment type="similarity">
    <text evidence="1 5">Belongs to the universal ribosomal protein uL15 family.</text>
</comment>
<dbReference type="InterPro" id="IPR036227">
    <property type="entry name" value="Ribosomal_uL15/eL18_sf"/>
</dbReference>
<name>A0A1J5TR93_9ARCH</name>
<comment type="caution">
    <text evidence="8">The sequence shown here is derived from an EMBL/GenBank/DDBJ whole genome shotgun (WGS) entry which is preliminary data.</text>
</comment>
<dbReference type="GO" id="GO:0006412">
    <property type="term" value="P:translation"/>
    <property type="evidence" value="ECO:0007669"/>
    <property type="project" value="UniProtKB-UniRule"/>
</dbReference>
<dbReference type="HAMAP" id="MF_01341">
    <property type="entry name" value="Ribosomal_uL15"/>
    <property type="match status" value="1"/>
</dbReference>
<dbReference type="Gene3D" id="4.10.990.10">
    <property type="match status" value="1"/>
</dbReference>
<dbReference type="EMBL" id="MIYY01000009">
    <property type="protein sequence ID" value="OIR23455.1"/>
    <property type="molecule type" value="Genomic_DNA"/>
</dbReference>
<dbReference type="GO" id="GO:0015934">
    <property type="term" value="C:large ribosomal subunit"/>
    <property type="evidence" value="ECO:0007669"/>
    <property type="project" value="InterPro"/>
</dbReference>
<dbReference type="Proteomes" id="UP000183138">
    <property type="component" value="Unassembled WGS sequence"/>
</dbReference>
<evidence type="ECO:0000256" key="4">
    <source>
        <dbReference type="ARBA" id="ARBA00035200"/>
    </source>
</evidence>
<comment type="function">
    <text evidence="5">Binds to the 23S rRNA.</text>
</comment>
<dbReference type="InterPro" id="IPR027386">
    <property type="entry name" value="Rbsml_uL15_N"/>
</dbReference>
<organism evidence="8 9">
    <name type="scientific">Marine Group III euryarchaeote CG-Epi3</name>
    <dbReference type="NCBI Taxonomy" id="1888997"/>
    <lineage>
        <taxon>Archaea</taxon>
        <taxon>Methanobacteriati</taxon>
        <taxon>Thermoplasmatota</taxon>
        <taxon>Thermoplasmata</taxon>
        <taxon>Candidatus Thermoprofundales</taxon>
    </lineage>
</organism>
<evidence type="ECO:0000256" key="5">
    <source>
        <dbReference type="HAMAP-Rule" id="MF_01341"/>
    </source>
</evidence>
<evidence type="ECO:0000256" key="2">
    <source>
        <dbReference type="ARBA" id="ARBA00022980"/>
    </source>
</evidence>
<dbReference type="Pfam" id="PF00828">
    <property type="entry name" value="Ribosomal_L27A"/>
    <property type="match status" value="1"/>
</dbReference>
<keyword evidence="2 5" id="KW-0689">Ribosomal protein</keyword>
<dbReference type="GO" id="GO:0019843">
    <property type="term" value="F:rRNA binding"/>
    <property type="evidence" value="ECO:0007669"/>
    <property type="project" value="UniProtKB-UniRule"/>
</dbReference>
<sequence>MPRRKALKTGSRTRGRGHKKGRGAGLRGGRGNAGCHKTKRIMYERVGRVWGAHGFKRPQTVVMANNAINLKVIEENASEWIEQGNASKKGKTISIDLKKMGYDKLLGTGVPSQAYNITISAASAKAVEKVEAAGGEIVNG</sequence>
<dbReference type="AlphaFoldDB" id="A0A1J5TR93"/>
<dbReference type="GO" id="GO:0003735">
    <property type="term" value="F:structural constituent of ribosome"/>
    <property type="evidence" value="ECO:0007669"/>
    <property type="project" value="InterPro"/>
</dbReference>
<keyword evidence="5" id="KW-0699">rRNA-binding</keyword>
<dbReference type="Gene3D" id="3.100.10.10">
    <property type="match status" value="1"/>
</dbReference>
<evidence type="ECO:0000259" key="7">
    <source>
        <dbReference type="Pfam" id="PF00828"/>
    </source>
</evidence>
<feature type="compositionally biased region" description="Gly residues" evidence="6">
    <location>
        <begin position="23"/>
        <end position="32"/>
    </location>
</feature>
<dbReference type="SUPFAM" id="SSF52080">
    <property type="entry name" value="Ribosomal proteins L15p and L18e"/>
    <property type="match status" value="1"/>
</dbReference>
<reference evidence="8 9" key="1">
    <citation type="submission" date="2016-08" db="EMBL/GenBank/DDBJ databases">
        <title>New Insights into Marine Group III Euryarchaeota, from dark to light.</title>
        <authorList>
            <person name="Haro-Moreno J.M."/>
            <person name="Rodriguez-Valera F."/>
            <person name="Lopez-Garcia P."/>
            <person name="Moreira D."/>
            <person name="Martin-Cuadrado A.B."/>
        </authorList>
    </citation>
    <scope>NUCLEOTIDE SEQUENCE [LARGE SCALE GENOMIC DNA]</scope>
    <source>
        <strain evidence="8">CG-Epi3</strain>
    </source>
</reference>
<feature type="compositionally biased region" description="Basic residues" evidence="6">
    <location>
        <begin position="1"/>
        <end position="22"/>
    </location>
</feature>
<feature type="domain" description="Large ribosomal subunit protein uL15/eL18" evidence="7">
    <location>
        <begin position="78"/>
        <end position="138"/>
    </location>
</feature>
<accession>A0A1J5TR93</accession>
<protein>
    <recommendedName>
        <fullName evidence="4 5">Large ribosomal subunit protein uL15</fullName>
    </recommendedName>
</protein>
<dbReference type="InterPro" id="IPR030878">
    <property type="entry name" value="Ribosomal_uL15"/>
</dbReference>
<evidence type="ECO:0000256" key="3">
    <source>
        <dbReference type="ARBA" id="ARBA00023274"/>
    </source>
</evidence>
<gene>
    <name evidence="5" type="primary">rpl15</name>
    <name evidence="8" type="ORF">BEU00_02880</name>
</gene>
<evidence type="ECO:0000313" key="8">
    <source>
        <dbReference type="EMBL" id="OIR23455.1"/>
    </source>
</evidence>
<evidence type="ECO:0000256" key="1">
    <source>
        <dbReference type="ARBA" id="ARBA00007320"/>
    </source>
</evidence>